<protein>
    <submittedName>
        <fullName evidence="1">Uncharacterized protein</fullName>
    </submittedName>
</protein>
<keyword evidence="2" id="KW-1185">Reference proteome</keyword>
<dbReference type="Pfam" id="PF20314">
    <property type="entry name" value="DUF6610"/>
    <property type="match status" value="1"/>
</dbReference>
<sequence length="211" mass="24533">MIKIVNHSKKVLDLAHKEGWEVGARYTNLRDIKTFKNVAFIDIDWKNYNFQKHLDAVKKVRPKMTVARDIEKLEDLESILKEARQLKEFCDDIILVPKDKKLINKLDILPKEYILGYSVPSKYGKTEIPVEKFIGRKVHLLGGRPDVQRKLAQKLNVVSADCNRFTLDAKFGDYFVGDKFVPHKVGGYENCLKDSILNINKIWKNYNGQKR</sequence>
<dbReference type="AlphaFoldDB" id="A0A1M6MUQ1"/>
<accession>A0A1M6MUQ1</accession>
<dbReference type="STRING" id="558155.SAMN04487911_1485"/>
<dbReference type="RefSeq" id="WP_072765965.1">
    <property type="nucleotide sequence ID" value="NZ_FQYX01000048.1"/>
</dbReference>
<evidence type="ECO:0000313" key="2">
    <source>
        <dbReference type="Proteomes" id="UP000184231"/>
    </source>
</evidence>
<dbReference type="InterPro" id="IPR046718">
    <property type="entry name" value="DUF6610"/>
</dbReference>
<dbReference type="EMBL" id="FQYX01000048">
    <property type="protein sequence ID" value="SHJ87235.1"/>
    <property type="molecule type" value="Genomic_DNA"/>
</dbReference>
<evidence type="ECO:0000313" key="1">
    <source>
        <dbReference type="EMBL" id="SHJ87235.1"/>
    </source>
</evidence>
<dbReference type="OrthoDB" id="1492722at2"/>
<gene>
    <name evidence="1" type="ORF">SAMN04487911_1485</name>
</gene>
<proteinExistence type="predicted"/>
<name>A0A1M6MUQ1_9FLAO</name>
<reference evidence="1 2" key="1">
    <citation type="submission" date="2016-11" db="EMBL/GenBank/DDBJ databases">
        <authorList>
            <person name="Jaros S."/>
            <person name="Januszkiewicz K."/>
            <person name="Wedrychowicz H."/>
        </authorList>
    </citation>
    <scope>NUCLEOTIDE SEQUENCE [LARGE SCALE GENOMIC DNA]</scope>
    <source>
        <strain evidence="1 2">CGMCC 1.8863</strain>
    </source>
</reference>
<dbReference type="Proteomes" id="UP000184231">
    <property type="component" value="Unassembled WGS sequence"/>
</dbReference>
<organism evidence="1 2">
    <name type="scientific">Arenibacter nanhaiticus</name>
    <dbReference type="NCBI Taxonomy" id="558155"/>
    <lineage>
        <taxon>Bacteria</taxon>
        <taxon>Pseudomonadati</taxon>
        <taxon>Bacteroidota</taxon>
        <taxon>Flavobacteriia</taxon>
        <taxon>Flavobacteriales</taxon>
        <taxon>Flavobacteriaceae</taxon>
        <taxon>Arenibacter</taxon>
    </lineage>
</organism>